<feature type="transmembrane region" description="Helical" evidence="2">
    <location>
        <begin position="182"/>
        <end position="204"/>
    </location>
</feature>
<keyword evidence="2" id="KW-0472">Membrane</keyword>
<keyword evidence="2" id="KW-1133">Transmembrane helix</keyword>
<reference evidence="3" key="2">
    <citation type="submission" date="2025-09" db="UniProtKB">
        <authorList>
            <consortium name="Ensembl"/>
        </authorList>
    </citation>
    <scope>IDENTIFICATION</scope>
</reference>
<dbReference type="GO" id="GO:0008028">
    <property type="term" value="F:monocarboxylic acid transmembrane transporter activity"/>
    <property type="evidence" value="ECO:0007669"/>
    <property type="project" value="TreeGrafter"/>
</dbReference>
<feature type="transmembrane region" description="Helical" evidence="2">
    <location>
        <begin position="216"/>
        <end position="238"/>
    </location>
</feature>
<reference evidence="3" key="1">
    <citation type="submission" date="2025-08" db="UniProtKB">
        <authorList>
            <consortium name="Ensembl"/>
        </authorList>
    </citation>
    <scope>IDENTIFICATION</scope>
</reference>
<dbReference type="GeneTree" id="ENSGT00940000157309"/>
<dbReference type="PANTHER" id="PTHR11360:SF313">
    <property type="entry name" value="MONOCARBOXYLATE TRANSPORTER 13-LIKE ISOFORM X1"/>
    <property type="match status" value="1"/>
</dbReference>
<dbReference type="GO" id="GO:0016323">
    <property type="term" value="C:basolateral plasma membrane"/>
    <property type="evidence" value="ECO:0007669"/>
    <property type="project" value="TreeGrafter"/>
</dbReference>
<dbReference type="InterPro" id="IPR011701">
    <property type="entry name" value="MFS"/>
</dbReference>
<accession>A0A8C4QKX6</accession>
<keyword evidence="4" id="KW-1185">Reference proteome</keyword>
<proteinExistence type="predicted"/>
<feature type="transmembrane region" description="Helical" evidence="2">
    <location>
        <begin position="148"/>
        <end position="170"/>
    </location>
</feature>
<dbReference type="Gene3D" id="1.20.1250.20">
    <property type="entry name" value="MFS general substrate transporter like domains"/>
    <property type="match status" value="1"/>
</dbReference>
<dbReference type="Pfam" id="PF07690">
    <property type="entry name" value="MFS_1"/>
    <property type="match status" value="1"/>
</dbReference>
<protein>
    <submittedName>
        <fullName evidence="3">Uncharacterized protein</fullName>
    </submittedName>
</protein>
<sequence length="280" mass="31118">MQNVVWNFANATRTVRGGTTESRGVQKVSGPLWRRVRSRGRAAPQLKGETEKVIKHKGTTDIMEVTERLRDTEIRREELNKVNEGKKYPFDSRLLKCLDSSLNFGCTYLDLFDYFVPFLWSCQIQYIFGIAVFLNGVCDVMCPLAQSYLGLVMYSLVYGAVFGAMGALLFEVLMDLVGPQRFASAVGLVTMAECCPVLLGPPFGGWLVDLTGQYRYMYVICGLLLMVAGGILLIGHFLNNWCKAKKSRDACPPGMQLHEGAQKIEEEDVTLAEDKGASTA</sequence>
<dbReference type="InterPro" id="IPR050327">
    <property type="entry name" value="Proton-linked_MCT"/>
</dbReference>
<dbReference type="PANTHER" id="PTHR11360">
    <property type="entry name" value="MONOCARBOXYLATE TRANSPORTER"/>
    <property type="match status" value="1"/>
</dbReference>
<dbReference type="Ensembl" id="ENSEBUT00000017630.1">
    <property type="protein sequence ID" value="ENSEBUP00000017054.1"/>
    <property type="gene ID" value="ENSEBUG00000010670.1"/>
</dbReference>
<keyword evidence="2" id="KW-0812">Transmembrane</keyword>
<evidence type="ECO:0000313" key="4">
    <source>
        <dbReference type="Proteomes" id="UP000694388"/>
    </source>
</evidence>
<dbReference type="SUPFAM" id="SSF103473">
    <property type="entry name" value="MFS general substrate transporter"/>
    <property type="match status" value="1"/>
</dbReference>
<evidence type="ECO:0000256" key="2">
    <source>
        <dbReference type="SAM" id="Phobius"/>
    </source>
</evidence>
<name>A0A8C4QKX6_EPTBU</name>
<organism evidence="3 4">
    <name type="scientific">Eptatretus burgeri</name>
    <name type="common">Inshore hagfish</name>
    <dbReference type="NCBI Taxonomy" id="7764"/>
    <lineage>
        <taxon>Eukaryota</taxon>
        <taxon>Metazoa</taxon>
        <taxon>Chordata</taxon>
        <taxon>Craniata</taxon>
        <taxon>Vertebrata</taxon>
        <taxon>Cyclostomata</taxon>
        <taxon>Myxini</taxon>
        <taxon>Myxiniformes</taxon>
        <taxon>Myxinidae</taxon>
        <taxon>Eptatretinae</taxon>
        <taxon>Eptatretus</taxon>
    </lineage>
</organism>
<comment type="subcellular location">
    <subcellularLocation>
        <location evidence="1">Membrane</location>
        <topology evidence="1">Multi-pass membrane protein</topology>
    </subcellularLocation>
</comment>
<dbReference type="InterPro" id="IPR036259">
    <property type="entry name" value="MFS_trans_sf"/>
</dbReference>
<evidence type="ECO:0000256" key="1">
    <source>
        <dbReference type="ARBA" id="ARBA00004141"/>
    </source>
</evidence>
<dbReference type="AlphaFoldDB" id="A0A8C4QKX6"/>
<dbReference type="Proteomes" id="UP000694388">
    <property type="component" value="Unplaced"/>
</dbReference>
<evidence type="ECO:0000313" key="3">
    <source>
        <dbReference type="Ensembl" id="ENSEBUP00000017054.1"/>
    </source>
</evidence>